<sequence length="284" mass="30618">MAIHDQNYTRYDGVLRESGAWWVIARTSLRTYLSFLRTKLILLGLWAVGPGIAIFLVILEYAVSGQVAKFTEPAPPSGNHIVYFIQAQAFSLAVLYAASGCGVISEDLRYRTFQLFFSKPISRPDYALGKYLGLFLLGSLVTVIPALIVGGLRIAFYLQNEFLKDVVGQIAIGIGLSFALNAIVTAIVVGLSSLTPRTGYVVLSWIGVVIVPLIMSGIVAVATGGADWAHLWSLTGNILVASKHLLTEETFDAPIWVSYVIPAVVTGLGIASMARRISKLEGVA</sequence>
<name>A0A5B8XT55_9DELT</name>
<dbReference type="EMBL" id="CP042467">
    <property type="protein sequence ID" value="QED29082.1"/>
    <property type="molecule type" value="Genomic_DNA"/>
</dbReference>
<feature type="transmembrane region" description="Helical" evidence="1">
    <location>
        <begin position="40"/>
        <end position="63"/>
    </location>
</feature>
<dbReference type="GO" id="GO:0005886">
    <property type="term" value="C:plasma membrane"/>
    <property type="evidence" value="ECO:0007669"/>
    <property type="project" value="UniProtKB-SubCell"/>
</dbReference>
<dbReference type="OrthoDB" id="5495463at2"/>
<dbReference type="AlphaFoldDB" id="A0A5B8XT55"/>
<evidence type="ECO:0000313" key="3">
    <source>
        <dbReference type="Proteomes" id="UP000321595"/>
    </source>
</evidence>
<organism evidence="2 3">
    <name type="scientific">Microvenator marinus</name>
    <dbReference type="NCBI Taxonomy" id="2600177"/>
    <lineage>
        <taxon>Bacteria</taxon>
        <taxon>Deltaproteobacteria</taxon>
        <taxon>Bradymonadales</taxon>
        <taxon>Microvenatoraceae</taxon>
        <taxon>Microvenator</taxon>
    </lineage>
</organism>
<dbReference type="Proteomes" id="UP000321595">
    <property type="component" value="Chromosome"/>
</dbReference>
<keyword evidence="3" id="KW-1185">Reference proteome</keyword>
<keyword evidence="1" id="KW-0472">Membrane</keyword>
<feature type="transmembrane region" description="Helical" evidence="1">
    <location>
        <begin position="253"/>
        <end position="271"/>
    </location>
</feature>
<feature type="transmembrane region" description="Helical" evidence="1">
    <location>
        <begin position="198"/>
        <end position="222"/>
    </location>
</feature>
<accession>A0A5B8XT55</accession>
<evidence type="ECO:0000256" key="1">
    <source>
        <dbReference type="SAM" id="Phobius"/>
    </source>
</evidence>
<feature type="transmembrane region" description="Helical" evidence="1">
    <location>
        <begin position="131"/>
        <end position="158"/>
    </location>
</feature>
<reference evidence="2 3" key="1">
    <citation type="submission" date="2019-08" db="EMBL/GenBank/DDBJ databases">
        <authorList>
            <person name="Liang Q."/>
        </authorList>
    </citation>
    <scope>NUCLEOTIDE SEQUENCE [LARGE SCALE GENOMIC DNA]</scope>
    <source>
        <strain evidence="2 3">V1718</strain>
    </source>
</reference>
<dbReference type="GO" id="GO:0140359">
    <property type="term" value="F:ABC-type transporter activity"/>
    <property type="evidence" value="ECO:0007669"/>
    <property type="project" value="InterPro"/>
</dbReference>
<dbReference type="KEGG" id="bbae:FRD01_17920"/>
<keyword evidence="1" id="KW-1133">Transmembrane helix</keyword>
<keyword evidence="1" id="KW-0812">Transmembrane</keyword>
<proteinExistence type="predicted"/>
<evidence type="ECO:0000313" key="2">
    <source>
        <dbReference type="EMBL" id="QED29082.1"/>
    </source>
</evidence>
<gene>
    <name evidence="2" type="ORF">FRD01_17920</name>
</gene>
<feature type="transmembrane region" description="Helical" evidence="1">
    <location>
        <begin position="83"/>
        <end position="104"/>
    </location>
</feature>
<feature type="transmembrane region" description="Helical" evidence="1">
    <location>
        <begin position="170"/>
        <end position="191"/>
    </location>
</feature>
<dbReference type="RefSeq" id="WP_146962080.1">
    <property type="nucleotide sequence ID" value="NZ_CP042467.1"/>
</dbReference>
<protein>
    <submittedName>
        <fullName evidence="2">ABC transporter permease</fullName>
    </submittedName>
</protein>
<dbReference type="Pfam" id="PF12679">
    <property type="entry name" value="ABC2_membrane_2"/>
    <property type="match status" value="1"/>
</dbReference>